<keyword evidence="1" id="KW-0472">Membrane</keyword>
<protein>
    <submittedName>
        <fullName evidence="2">Uncharacterized protein</fullName>
    </submittedName>
</protein>
<dbReference type="AlphaFoldDB" id="A0A5Q2TMB4"/>
<feature type="transmembrane region" description="Helical" evidence="1">
    <location>
        <begin position="44"/>
        <end position="71"/>
    </location>
</feature>
<dbReference type="Proteomes" id="UP000339690">
    <property type="component" value="Chromosome"/>
</dbReference>
<sequence length="181" mass="20690">MSTFLIVGVFAIILFLFFRKPIVKKIETFVKLQLDVEKHKWLNNYWITGGILFGVNALFFTSTILILIGLSYLMLPYVHLLVMVVAVIISIFVWIVFAHSWRGSKLNKWKMALIGSSFYVIMIIFFSYWYATLEPTYPGEDLFMAGLGLMMAIFVSLVAFLTSLFVVGTGNNRSNQQLSTM</sequence>
<evidence type="ECO:0000256" key="1">
    <source>
        <dbReference type="SAM" id="Phobius"/>
    </source>
</evidence>
<dbReference type="InterPro" id="IPR036259">
    <property type="entry name" value="MFS_trans_sf"/>
</dbReference>
<keyword evidence="3" id="KW-1185">Reference proteome</keyword>
<feature type="transmembrane region" description="Helical" evidence="1">
    <location>
        <begin position="6"/>
        <end position="23"/>
    </location>
</feature>
<dbReference type="EMBL" id="CP045915">
    <property type="protein sequence ID" value="QGH35217.1"/>
    <property type="molecule type" value="Genomic_DNA"/>
</dbReference>
<dbReference type="KEGG" id="grc:GI584_14685"/>
<gene>
    <name evidence="2" type="ORF">GI584_14685</name>
</gene>
<feature type="transmembrane region" description="Helical" evidence="1">
    <location>
        <begin position="142"/>
        <end position="167"/>
    </location>
</feature>
<name>A0A5Q2TMB4_9BACI</name>
<feature type="transmembrane region" description="Helical" evidence="1">
    <location>
        <begin position="109"/>
        <end position="130"/>
    </location>
</feature>
<keyword evidence="1" id="KW-0812">Transmembrane</keyword>
<dbReference type="SUPFAM" id="SSF103473">
    <property type="entry name" value="MFS general substrate transporter"/>
    <property type="match status" value="1"/>
</dbReference>
<dbReference type="RefSeq" id="WP_100360006.1">
    <property type="nucleotide sequence ID" value="NZ_CP045915.1"/>
</dbReference>
<keyword evidence="1" id="KW-1133">Transmembrane helix</keyword>
<feature type="transmembrane region" description="Helical" evidence="1">
    <location>
        <begin position="77"/>
        <end position="97"/>
    </location>
</feature>
<proteinExistence type="predicted"/>
<accession>A0A5Q2TMB4</accession>
<evidence type="ECO:0000313" key="2">
    <source>
        <dbReference type="EMBL" id="QGH35217.1"/>
    </source>
</evidence>
<organism evidence="2 3">
    <name type="scientific">Gracilibacillus salitolerans</name>
    <dbReference type="NCBI Taxonomy" id="2663022"/>
    <lineage>
        <taxon>Bacteria</taxon>
        <taxon>Bacillati</taxon>
        <taxon>Bacillota</taxon>
        <taxon>Bacilli</taxon>
        <taxon>Bacillales</taxon>
        <taxon>Bacillaceae</taxon>
        <taxon>Gracilibacillus</taxon>
    </lineage>
</organism>
<reference evidence="2 3" key="1">
    <citation type="submission" date="2019-11" db="EMBL/GenBank/DDBJ databases">
        <title>Gracilibacillus salitolerans sp. nov., a moderate halophile isolated from a saline soil in northwest China.</title>
        <authorList>
            <person name="Gan L."/>
        </authorList>
    </citation>
    <scope>NUCLEOTIDE SEQUENCE [LARGE SCALE GENOMIC DNA]</scope>
    <source>
        <strain evidence="2 3">SCU50</strain>
    </source>
</reference>
<evidence type="ECO:0000313" key="3">
    <source>
        <dbReference type="Proteomes" id="UP000339690"/>
    </source>
</evidence>